<reference evidence="2" key="1">
    <citation type="submission" date="2018-05" db="EMBL/GenBank/DDBJ databases">
        <title>Draft genome of Mucuna pruriens seed.</title>
        <authorList>
            <person name="Nnadi N.E."/>
            <person name="Vos R."/>
            <person name="Hasami M.H."/>
            <person name="Devisetty U.K."/>
            <person name="Aguiy J.C."/>
        </authorList>
    </citation>
    <scope>NUCLEOTIDE SEQUENCE [LARGE SCALE GENOMIC DNA]</scope>
    <source>
        <strain evidence="2">JCA_2017</strain>
    </source>
</reference>
<keyword evidence="1" id="KW-1133">Transmembrane helix</keyword>
<keyword evidence="1" id="KW-0472">Membrane</keyword>
<evidence type="ECO:0000256" key="1">
    <source>
        <dbReference type="SAM" id="Phobius"/>
    </source>
</evidence>
<feature type="transmembrane region" description="Helical" evidence="1">
    <location>
        <begin position="88"/>
        <end position="107"/>
    </location>
</feature>
<dbReference type="AlphaFoldDB" id="A0A371F2F0"/>
<evidence type="ECO:0000313" key="2">
    <source>
        <dbReference type="EMBL" id="RDX72363.1"/>
    </source>
</evidence>
<evidence type="ECO:0000313" key="3">
    <source>
        <dbReference type="Proteomes" id="UP000257109"/>
    </source>
</evidence>
<organism evidence="2 3">
    <name type="scientific">Mucuna pruriens</name>
    <name type="common">Velvet bean</name>
    <name type="synonym">Dolichos pruriens</name>
    <dbReference type="NCBI Taxonomy" id="157652"/>
    <lineage>
        <taxon>Eukaryota</taxon>
        <taxon>Viridiplantae</taxon>
        <taxon>Streptophyta</taxon>
        <taxon>Embryophyta</taxon>
        <taxon>Tracheophyta</taxon>
        <taxon>Spermatophyta</taxon>
        <taxon>Magnoliopsida</taxon>
        <taxon>eudicotyledons</taxon>
        <taxon>Gunneridae</taxon>
        <taxon>Pentapetalae</taxon>
        <taxon>rosids</taxon>
        <taxon>fabids</taxon>
        <taxon>Fabales</taxon>
        <taxon>Fabaceae</taxon>
        <taxon>Papilionoideae</taxon>
        <taxon>50 kb inversion clade</taxon>
        <taxon>NPAAA clade</taxon>
        <taxon>indigoferoid/millettioid clade</taxon>
        <taxon>Phaseoleae</taxon>
        <taxon>Mucuna</taxon>
    </lineage>
</organism>
<sequence length="113" mass="12423">MSVAIPNGRVGFGHQMTGTISAHHTPRHNLGCDTQIGQHVHAPISTGVNSQFYSTRAYTGHVDDNTLSPNKDQDNVTHAKWKVKDAQVMIWILGSVDLNIVLNFLPYQTVATM</sequence>
<proteinExistence type="predicted"/>
<dbReference type="EMBL" id="QJKJ01010932">
    <property type="protein sequence ID" value="RDX72363.1"/>
    <property type="molecule type" value="Genomic_DNA"/>
</dbReference>
<accession>A0A371F2F0</accession>
<feature type="non-terminal residue" evidence="2">
    <location>
        <position position="1"/>
    </location>
</feature>
<keyword evidence="3" id="KW-1185">Reference proteome</keyword>
<gene>
    <name evidence="2" type="ORF">CR513_48162</name>
</gene>
<protein>
    <submittedName>
        <fullName evidence="2">Uncharacterized protein</fullName>
    </submittedName>
</protein>
<comment type="caution">
    <text evidence="2">The sequence shown here is derived from an EMBL/GenBank/DDBJ whole genome shotgun (WGS) entry which is preliminary data.</text>
</comment>
<keyword evidence="1" id="KW-0812">Transmembrane</keyword>
<dbReference type="Proteomes" id="UP000257109">
    <property type="component" value="Unassembled WGS sequence"/>
</dbReference>
<name>A0A371F2F0_MUCPR</name>